<keyword evidence="3" id="KW-0732">Signal</keyword>
<evidence type="ECO:0000256" key="4">
    <source>
        <dbReference type="ARBA" id="ARBA00023136"/>
    </source>
</evidence>
<accession>A0A5B7X1B0</accession>
<gene>
    <name evidence="8" type="ORF">FHG64_06260</name>
</gene>
<proteinExistence type="inferred from homology"/>
<dbReference type="AlphaFoldDB" id="A0A5B7X1B0"/>
<dbReference type="PROSITE" id="PS51257">
    <property type="entry name" value="PROKAR_LIPOPROTEIN"/>
    <property type="match status" value="1"/>
</dbReference>
<evidence type="ECO:0000256" key="1">
    <source>
        <dbReference type="ARBA" id="ARBA00004442"/>
    </source>
</evidence>
<keyword evidence="4" id="KW-0472">Membrane</keyword>
<comment type="subcellular location">
    <subcellularLocation>
        <location evidence="1">Cell outer membrane</location>
    </subcellularLocation>
</comment>
<evidence type="ECO:0000259" key="7">
    <source>
        <dbReference type="Pfam" id="PF14322"/>
    </source>
</evidence>
<evidence type="ECO:0000256" key="2">
    <source>
        <dbReference type="ARBA" id="ARBA00006275"/>
    </source>
</evidence>
<evidence type="ECO:0000313" key="9">
    <source>
        <dbReference type="Proteomes" id="UP000309016"/>
    </source>
</evidence>
<dbReference type="InterPro" id="IPR033985">
    <property type="entry name" value="SusD-like_N"/>
</dbReference>
<keyword evidence="5" id="KW-0998">Cell outer membrane</keyword>
<name>A0A5B7X1B0_9FLAO</name>
<dbReference type="Gene3D" id="1.25.40.390">
    <property type="match status" value="1"/>
</dbReference>
<dbReference type="InterPro" id="IPR012944">
    <property type="entry name" value="SusD_RagB_dom"/>
</dbReference>
<evidence type="ECO:0000256" key="5">
    <source>
        <dbReference type="ARBA" id="ARBA00023237"/>
    </source>
</evidence>
<dbReference type="Pfam" id="PF14322">
    <property type="entry name" value="SusD-like_3"/>
    <property type="match status" value="1"/>
</dbReference>
<comment type="similarity">
    <text evidence="2">Belongs to the SusD family.</text>
</comment>
<evidence type="ECO:0000256" key="3">
    <source>
        <dbReference type="ARBA" id="ARBA00022729"/>
    </source>
</evidence>
<feature type="domain" description="SusD-like N-terminal" evidence="7">
    <location>
        <begin position="23"/>
        <end position="226"/>
    </location>
</feature>
<dbReference type="CDD" id="cd08977">
    <property type="entry name" value="SusD"/>
    <property type="match status" value="1"/>
</dbReference>
<organism evidence="8 9">
    <name type="scientific">Antarcticibacterium flavum</name>
    <dbReference type="NCBI Taxonomy" id="2058175"/>
    <lineage>
        <taxon>Bacteria</taxon>
        <taxon>Pseudomonadati</taxon>
        <taxon>Bacteroidota</taxon>
        <taxon>Flavobacteriia</taxon>
        <taxon>Flavobacteriales</taxon>
        <taxon>Flavobacteriaceae</taxon>
        <taxon>Antarcticibacterium</taxon>
    </lineage>
</organism>
<dbReference type="GO" id="GO:0009279">
    <property type="term" value="C:cell outer membrane"/>
    <property type="evidence" value="ECO:0007669"/>
    <property type="project" value="UniProtKB-SubCell"/>
</dbReference>
<dbReference type="Pfam" id="PF07980">
    <property type="entry name" value="SusD_RagB"/>
    <property type="match status" value="1"/>
</dbReference>
<keyword evidence="9" id="KW-1185">Reference proteome</keyword>
<reference evidence="8 9" key="1">
    <citation type="submission" date="2019-06" db="EMBL/GenBank/DDBJ databases">
        <title>Complete genome sequence of Antarcticibacterium flavum KCTC 52984T from an Antarctic marine sediment.</title>
        <authorList>
            <person name="Lee Y.M."/>
            <person name="Shin S.C."/>
        </authorList>
    </citation>
    <scope>NUCLEOTIDE SEQUENCE [LARGE SCALE GENOMIC DNA]</scope>
    <source>
        <strain evidence="8 9">KCTC 52984</strain>
    </source>
</reference>
<dbReference type="RefSeq" id="WP_139065622.1">
    <property type="nucleotide sequence ID" value="NZ_CP040812.1"/>
</dbReference>
<dbReference type="KEGG" id="afla:FHG64_06260"/>
<protein>
    <submittedName>
        <fullName evidence="8">RagB/SusD family nutrient uptake outer membrane protein</fullName>
    </submittedName>
</protein>
<dbReference type="SUPFAM" id="SSF48452">
    <property type="entry name" value="TPR-like"/>
    <property type="match status" value="1"/>
</dbReference>
<sequence length="466" mass="53478">MKKIIFIICPFIGLYWLMSSCEDFLEVEAPNHIITSEVVFNNDETAIGALNGIYNQLYTSAFSSGWQDSVTALAGLSSDILEVIRSTNITLKEYDQNEINPNNTRNFNIWSSGYNIIYMTNSLLEGLANSNNVTDETRNRLEGEAKFIRAFTYFNLVNLYDDIPLLTSKDYRSNALAARNSSEEVYELIIRDLENSINLLGESYLDGERTRINNYTSMALLARVYLYRENWGYAESLSEKVIAQSGIYELLENLDEVFLANSKEAIWQISPAGRGTITSHTNEGSIFIINPIFASLSHFKLSTGFVNSFQEEDKRFQDWIRFHSGLSVYYPYKYKIRNSTESITEYSMVLRLAEQYLIRAEARVMQDNLIGAIDDIDKIRSRAGLELLAETNPGISKEALRETIMEERKRELFTEWGHRWMDLKRTGRAAELLGANNSLWQDTDILYPIPEEERMKNPNLTQNAGY</sequence>
<evidence type="ECO:0000313" key="8">
    <source>
        <dbReference type="EMBL" id="QCY69040.1"/>
    </source>
</evidence>
<dbReference type="OrthoDB" id="621570at2"/>
<evidence type="ECO:0000259" key="6">
    <source>
        <dbReference type="Pfam" id="PF07980"/>
    </source>
</evidence>
<feature type="domain" description="RagB/SusD" evidence="6">
    <location>
        <begin position="329"/>
        <end position="466"/>
    </location>
</feature>
<dbReference type="EMBL" id="CP040812">
    <property type="protein sequence ID" value="QCY69040.1"/>
    <property type="molecule type" value="Genomic_DNA"/>
</dbReference>
<dbReference type="Proteomes" id="UP000309016">
    <property type="component" value="Chromosome"/>
</dbReference>
<dbReference type="InterPro" id="IPR011990">
    <property type="entry name" value="TPR-like_helical_dom_sf"/>
</dbReference>